<evidence type="ECO:0000313" key="3">
    <source>
        <dbReference type="Proteomes" id="UP000003613"/>
    </source>
</evidence>
<dbReference type="Proteomes" id="UP000003613">
    <property type="component" value="Unassembled WGS sequence"/>
</dbReference>
<dbReference type="HOGENOM" id="CLU_116617_8_0_3"/>
<reference evidence="2 3" key="1">
    <citation type="submission" date="2012-04" db="EMBL/GenBank/DDBJ databases">
        <authorList>
            <person name="Genoscope - CEA"/>
        </authorList>
    </citation>
    <scope>NUCLEOTIDE SEQUENCE [LARGE SCALE GENOMIC DNA]</scope>
    <source>
        <strain evidence="2 3">9807</strain>
    </source>
</reference>
<organism evidence="2 3">
    <name type="scientific">Microcystis aeruginosa PCC 9807</name>
    <dbReference type="NCBI Taxonomy" id="1160283"/>
    <lineage>
        <taxon>Bacteria</taxon>
        <taxon>Bacillati</taxon>
        <taxon>Cyanobacteriota</taxon>
        <taxon>Cyanophyceae</taxon>
        <taxon>Oscillatoriophycideae</taxon>
        <taxon>Chroococcales</taxon>
        <taxon>Microcystaceae</taxon>
        <taxon>Microcystis</taxon>
    </lineage>
</organism>
<dbReference type="Pfam" id="PF13470">
    <property type="entry name" value="PIN_3"/>
    <property type="match status" value="1"/>
</dbReference>
<dbReference type="InterPro" id="IPR002850">
    <property type="entry name" value="PIN_toxin-like"/>
</dbReference>
<gene>
    <name evidence="2" type="ORF">MICAF_5980004</name>
</gene>
<evidence type="ECO:0000259" key="1">
    <source>
        <dbReference type="Pfam" id="PF13470"/>
    </source>
</evidence>
<sequence>MSSLKNRSLFVDIWNKTRVCSDLDDNKFLELAVSGMAQYIITGDKDLLILNTYQEIPIITPAEFLVFF</sequence>
<dbReference type="PANTHER" id="PTHR34610:SF3">
    <property type="entry name" value="SSL7007 PROTEIN"/>
    <property type="match status" value="1"/>
</dbReference>
<accession>I4HDJ0</accession>
<proteinExistence type="predicted"/>
<dbReference type="PANTHER" id="PTHR34610">
    <property type="entry name" value="SSL7007 PROTEIN"/>
    <property type="match status" value="1"/>
</dbReference>
<dbReference type="NCBIfam" id="TIGR00305">
    <property type="entry name" value="putative toxin-antitoxin system toxin component, PIN family"/>
    <property type="match status" value="1"/>
</dbReference>
<dbReference type="AlphaFoldDB" id="I4HDJ0"/>
<dbReference type="EMBL" id="CAIM01000554">
    <property type="protein sequence ID" value="CCI20114.1"/>
    <property type="molecule type" value="Genomic_DNA"/>
</dbReference>
<evidence type="ECO:0000313" key="2">
    <source>
        <dbReference type="EMBL" id="CCI20114.1"/>
    </source>
</evidence>
<protein>
    <recommendedName>
        <fullName evidence="1">PIN domain-containing protein</fullName>
    </recommendedName>
</protein>
<comment type="caution">
    <text evidence="2">The sequence shown here is derived from an EMBL/GenBank/DDBJ whole genome shotgun (WGS) entry which is preliminary data.</text>
</comment>
<dbReference type="InterPro" id="IPR002716">
    <property type="entry name" value="PIN_dom"/>
</dbReference>
<name>I4HDJ0_MICAE</name>
<feature type="domain" description="PIN" evidence="1">
    <location>
        <begin position="15"/>
        <end position="46"/>
    </location>
</feature>